<keyword evidence="3" id="KW-1185">Reference proteome</keyword>
<dbReference type="InterPro" id="IPR050910">
    <property type="entry name" value="JMJD6_ArgDemeth/LysHydrox"/>
</dbReference>
<dbReference type="InterPro" id="IPR003347">
    <property type="entry name" value="JmjC_dom"/>
</dbReference>
<dbReference type="OrthoDB" id="47172at2759"/>
<accession>L8HIQ1</accession>
<dbReference type="KEGG" id="acan:ACA1_287760"/>
<dbReference type="PROSITE" id="PS51184">
    <property type="entry name" value="JMJC"/>
    <property type="match status" value="1"/>
</dbReference>
<dbReference type="PANTHER" id="PTHR12480:SF22">
    <property type="entry name" value="JMJC DOMAIN-CONTAINING PROTEIN"/>
    <property type="match status" value="1"/>
</dbReference>
<reference evidence="2 3" key="1">
    <citation type="journal article" date="2013" name="Genome Biol.">
        <title>Genome of Acanthamoeba castellanii highlights extensive lateral gene transfer and early evolution of tyrosine kinase signaling.</title>
        <authorList>
            <person name="Clarke M."/>
            <person name="Lohan A.J."/>
            <person name="Liu B."/>
            <person name="Lagkouvardos I."/>
            <person name="Roy S."/>
            <person name="Zafar N."/>
            <person name="Bertelli C."/>
            <person name="Schilde C."/>
            <person name="Kianianmomeni A."/>
            <person name="Burglin T.R."/>
            <person name="Frech C."/>
            <person name="Turcotte B."/>
            <person name="Kopec K.O."/>
            <person name="Synnott J.M."/>
            <person name="Choo C."/>
            <person name="Paponov I."/>
            <person name="Finkler A."/>
            <person name="Soon Heng Tan C."/>
            <person name="Hutchins A.P."/>
            <person name="Weinmeier T."/>
            <person name="Rattei T."/>
            <person name="Chu J.S."/>
            <person name="Gimenez G."/>
            <person name="Irimia M."/>
            <person name="Rigden D.J."/>
            <person name="Fitzpatrick D.A."/>
            <person name="Lorenzo-Morales J."/>
            <person name="Bateman A."/>
            <person name="Chiu C.H."/>
            <person name="Tang P."/>
            <person name="Hegemann P."/>
            <person name="Fromm H."/>
            <person name="Raoult D."/>
            <person name="Greub G."/>
            <person name="Miranda-Saavedra D."/>
            <person name="Chen N."/>
            <person name="Nash P."/>
            <person name="Ginger M.L."/>
            <person name="Horn M."/>
            <person name="Schaap P."/>
            <person name="Caler L."/>
            <person name="Loftus B."/>
        </authorList>
    </citation>
    <scope>NUCLEOTIDE SEQUENCE [LARGE SCALE GENOMIC DNA]</scope>
    <source>
        <strain evidence="2 3">Neff</strain>
    </source>
</reference>
<name>L8HIQ1_ACACF</name>
<evidence type="ECO:0000259" key="1">
    <source>
        <dbReference type="PROSITE" id="PS51184"/>
    </source>
</evidence>
<dbReference type="EMBL" id="KB007805">
    <property type="protein sequence ID" value="ELR25075.1"/>
    <property type="molecule type" value="Genomic_DNA"/>
</dbReference>
<dbReference type="AlphaFoldDB" id="L8HIQ1"/>
<dbReference type="OMA" id="HEDMSAH"/>
<evidence type="ECO:0000313" key="3">
    <source>
        <dbReference type="Proteomes" id="UP000011083"/>
    </source>
</evidence>
<evidence type="ECO:0000313" key="2">
    <source>
        <dbReference type="EMBL" id="ELR25075.1"/>
    </source>
</evidence>
<dbReference type="SMART" id="SM00558">
    <property type="entry name" value="JmjC"/>
    <property type="match status" value="1"/>
</dbReference>
<organism evidence="2 3">
    <name type="scientific">Acanthamoeba castellanii (strain ATCC 30010 / Neff)</name>
    <dbReference type="NCBI Taxonomy" id="1257118"/>
    <lineage>
        <taxon>Eukaryota</taxon>
        <taxon>Amoebozoa</taxon>
        <taxon>Discosea</taxon>
        <taxon>Longamoebia</taxon>
        <taxon>Centramoebida</taxon>
        <taxon>Acanthamoebidae</taxon>
        <taxon>Acanthamoeba</taxon>
    </lineage>
</organism>
<proteinExistence type="predicted"/>
<dbReference type="GeneID" id="14926118"/>
<dbReference type="GO" id="GO:0005634">
    <property type="term" value="C:nucleus"/>
    <property type="evidence" value="ECO:0007669"/>
    <property type="project" value="TreeGrafter"/>
</dbReference>
<dbReference type="Pfam" id="PF08007">
    <property type="entry name" value="JmjC_2"/>
    <property type="match status" value="1"/>
</dbReference>
<dbReference type="GO" id="GO:0005737">
    <property type="term" value="C:cytoplasm"/>
    <property type="evidence" value="ECO:0007669"/>
    <property type="project" value="TreeGrafter"/>
</dbReference>
<gene>
    <name evidence="2" type="ORF">ACA1_287760</name>
</gene>
<dbReference type="GO" id="GO:0106140">
    <property type="term" value="F:P-TEFb complex binding"/>
    <property type="evidence" value="ECO:0007669"/>
    <property type="project" value="TreeGrafter"/>
</dbReference>
<dbReference type="GO" id="GO:0033749">
    <property type="term" value="F:histone H4R3 demethylase activity"/>
    <property type="evidence" value="ECO:0007669"/>
    <property type="project" value="TreeGrafter"/>
</dbReference>
<dbReference type="SUPFAM" id="SSF51197">
    <property type="entry name" value="Clavaminate synthase-like"/>
    <property type="match status" value="1"/>
</dbReference>
<dbReference type="VEuPathDB" id="AmoebaDB:ACA1_287760"/>
<feature type="domain" description="JmjC" evidence="1">
    <location>
        <begin position="14"/>
        <end position="168"/>
    </location>
</feature>
<sequence length="171" mass="18945">MAFSEYLDRVSWDERLSVTEEADKFPHLTGGWASPSLFGPNLYETIPSGVCPPFKYLIVSASGFGTPLHTEPDGGSTWLALLSGRKRWLVFPQDADITTFPNYHEDMSAHEFFSQVMWEGVQEPGEILYVPSGCAHVVLTLDASVAISVDFINDTNLPFIAPHLRALICPQ</sequence>
<dbReference type="PANTHER" id="PTHR12480">
    <property type="entry name" value="ARGININE DEMETHYLASE AND LYSYL-HYDROXYLASE JMJD"/>
    <property type="match status" value="1"/>
</dbReference>
<dbReference type="RefSeq" id="XP_004367830.1">
    <property type="nucleotide sequence ID" value="XM_004367773.1"/>
</dbReference>
<dbReference type="Proteomes" id="UP000011083">
    <property type="component" value="Unassembled WGS sequence"/>
</dbReference>
<dbReference type="Gene3D" id="2.60.120.650">
    <property type="entry name" value="Cupin"/>
    <property type="match status" value="1"/>
</dbReference>
<protein>
    <submittedName>
        <fullName evidence="2">Jumonji domain containing 6, putative</fullName>
    </submittedName>
</protein>